<dbReference type="AlphaFoldDB" id="E7DQ00"/>
<gene>
    <name evidence="2" type="ORF">Nfla_6001</name>
</gene>
<accession>E7DQ00</accession>
<name>E7DQ00_9NOSO</name>
<protein>
    <submittedName>
        <fullName evidence="2">Uncharacterized protein</fullName>
    </submittedName>
</protein>
<reference evidence="2" key="1">
    <citation type="journal article" date="2011" name="Acta Physiol. Plant.">
        <title>An investigation on the genetic background of Nostoc flagelliforme by similarity analysis of its partial genomic DNA and phylogenetic comparison of deduced related species.</title>
        <authorList>
            <person name="Gao X."/>
            <person name="Liu K."/>
            <person name="Qiu B.S."/>
        </authorList>
    </citation>
    <scope>NUCLEOTIDE SEQUENCE</scope>
    <source>
        <strain evidence="2">Sunitezuoqi</strain>
    </source>
</reference>
<feature type="compositionally biased region" description="Polar residues" evidence="1">
    <location>
        <begin position="1"/>
        <end position="15"/>
    </location>
</feature>
<evidence type="ECO:0000256" key="1">
    <source>
        <dbReference type="SAM" id="MobiDB-lite"/>
    </source>
</evidence>
<organism evidence="2">
    <name type="scientific">Nostoc flagelliforme str. Sunitezuoqi</name>
    <dbReference type="NCBI Taxonomy" id="676037"/>
    <lineage>
        <taxon>Bacteria</taxon>
        <taxon>Bacillati</taxon>
        <taxon>Cyanobacteriota</taxon>
        <taxon>Cyanophyceae</taxon>
        <taxon>Nostocales</taxon>
        <taxon>Nostocaceae</taxon>
        <taxon>Nostoc</taxon>
    </lineage>
</organism>
<proteinExistence type="predicted"/>
<evidence type="ECO:0000313" key="2">
    <source>
        <dbReference type="EMBL" id="ADO19158.1"/>
    </source>
</evidence>
<dbReference type="EMBL" id="HQ291132">
    <property type="protein sequence ID" value="ADO19158.1"/>
    <property type="molecule type" value="Genomic_DNA"/>
</dbReference>
<feature type="region of interest" description="Disordered" evidence="1">
    <location>
        <begin position="1"/>
        <end position="23"/>
    </location>
</feature>
<sequence>MPNPKGNPQNLQPIKSNREESLTERINLRITKTMKEELSTKDDPPEFCRRAIEEALDKDREK</sequence>